<dbReference type="InterPro" id="IPR001623">
    <property type="entry name" value="DnaJ_domain"/>
</dbReference>
<dbReference type="InterPro" id="IPR036869">
    <property type="entry name" value="J_dom_sf"/>
</dbReference>
<dbReference type="EMBL" id="CP012672">
    <property type="protein sequence ID" value="AUX31598.1"/>
    <property type="molecule type" value="Genomic_DNA"/>
</dbReference>
<dbReference type="Gene3D" id="1.10.287.110">
    <property type="entry name" value="DnaJ domain"/>
    <property type="match status" value="1"/>
</dbReference>
<dbReference type="InterPro" id="IPR025497">
    <property type="entry name" value="PatA-like_N"/>
</dbReference>
<dbReference type="AlphaFoldDB" id="A0A4P2QNW4"/>
<protein>
    <recommendedName>
        <fullName evidence="2">J domain-containing protein</fullName>
    </recommendedName>
</protein>
<reference evidence="3 4" key="1">
    <citation type="submission" date="2015-09" db="EMBL/GenBank/DDBJ databases">
        <title>Sorangium comparison.</title>
        <authorList>
            <person name="Zaburannyi N."/>
            <person name="Bunk B."/>
            <person name="Overmann J."/>
            <person name="Mueller R."/>
        </authorList>
    </citation>
    <scope>NUCLEOTIDE SEQUENCE [LARGE SCALE GENOMIC DNA]</scope>
    <source>
        <strain evidence="3 4">So ce836</strain>
    </source>
</reference>
<dbReference type="PROSITE" id="PS50076">
    <property type="entry name" value="DNAJ_2"/>
    <property type="match status" value="1"/>
</dbReference>
<proteinExistence type="predicted"/>
<dbReference type="PRINTS" id="PR00625">
    <property type="entry name" value="JDOMAIN"/>
</dbReference>
<evidence type="ECO:0000259" key="2">
    <source>
        <dbReference type="PROSITE" id="PS50076"/>
    </source>
</evidence>
<dbReference type="InterPro" id="IPR050817">
    <property type="entry name" value="DjlA_DnaK_co-chaperone"/>
</dbReference>
<evidence type="ECO:0000313" key="4">
    <source>
        <dbReference type="Proteomes" id="UP000295497"/>
    </source>
</evidence>
<feature type="region of interest" description="Disordered" evidence="1">
    <location>
        <begin position="196"/>
        <end position="261"/>
    </location>
</feature>
<dbReference type="Proteomes" id="UP000295497">
    <property type="component" value="Chromosome"/>
</dbReference>
<evidence type="ECO:0000313" key="3">
    <source>
        <dbReference type="EMBL" id="AUX31598.1"/>
    </source>
</evidence>
<dbReference type="SUPFAM" id="SSF46565">
    <property type="entry name" value="Chaperone J-domain"/>
    <property type="match status" value="1"/>
</dbReference>
<gene>
    <name evidence="3" type="ORF">SOCE836_037290</name>
</gene>
<evidence type="ECO:0000256" key="1">
    <source>
        <dbReference type="SAM" id="MobiDB-lite"/>
    </source>
</evidence>
<organism evidence="3 4">
    <name type="scientific">Sorangium cellulosum</name>
    <name type="common">Polyangium cellulosum</name>
    <dbReference type="NCBI Taxonomy" id="56"/>
    <lineage>
        <taxon>Bacteria</taxon>
        <taxon>Pseudomonadati</taxon>
        <taxon>Myxococcota</taxon>
        <taxon>Polyangia</taxon>
        <taxon>Polyangiales</taxon>
        <taxon>Polyangiaceae</taxon>
        <taxon>Sorangium</taxon>
    </lineage>
</organism>
<dbReference type="PANTHER" id="PTHR24074">
    <property type="entry name" value="CO-CHAPERONE PROTEIN DJLA"/>
    <property type="match status" value="1"/>
</dbReference>
<dbReference type="Pfam" id="PF00226">
    <property type="entry name" value="DnaJ"/>
    <property type="match status" value="1"/>
</dbReference>
<feature type="compositionally biased region" description="Basic residues" evidence="1">
    <location>
        <begin position="211"/>
        <end position="221"/>
    </location>
</feature>
<feature type="domain" description="J" evidence="2">
    <location>
        <begin position="264"/>
        <end position="322"/>
    </location>
</feature>
<dbReference type="SMART" id="SM00271">
    <property type="entry name" value="DnaJ"/>
    <property type="match status" value="1"/>
</dbReference>
<name>A0A4P2QNW4_SORCE</name>
<accession>A0A4P2QNW4</accession>
<sequence length="322" mass="33780">MHPRARAGPSGAVDPGAGPSGLADARACVGRLPAPLLCPIAGGDDNAAIAMQLPSRLSTSTLGDLLGALYRERTTGLLELCELRTPSGSTVPGRQHRIQLFSGLVTAVETPLRVPRLGEILAREGSAPEPSIQRLAALVAAHRGRRTGEVLVAAGLIPESAVERALRIQLRARLEALFAIEEATICFHTARPLAGSLRQTGPLSPSDFLHGRPRARDRYRRAASAGAARGGASTGAPSSKSNAPPRGGPSSAPRAARVDEPRRRALEVLGLREGATEAEIRRSFRRLAAVLHPDRGASQPGEGAQRTARFAELSAAYHLLVA</sequence>
<dbReference type="Pfam" id="PF14332">
    <property type="entry name" value="DUF4388"/>
    <property type="match status" value="1"/>
</dbReference>
<dbReference type="CDD" id="cd06257">
    <property type="entry name" value="DnaJ"/>
    <property type="match status" value="1"/>
</dbReference>